<dbReference type="InterPro" id="IPR000056">
    <property type="entry name" value="Ribul_P_3_epim-like"/>
</dbReference>
<evidence type="ECO:0000313" key="3">
    <source>
        <dbReference type="EMBL" id="MCQ4633307.1"/>
    </source>
</evidence>
<evidence type="ECO:0000256" key="1">
    <source>
        <dbReference type="ARBA" id="ARBA00022723"/>
    </source>
</evidence>
<comment type="caution">
    <text evidence="3">The sequence shown here is derived from an EMBL/GenBank/DDBJ whole genome shotgun (WGS) entry which is preliminary data.</text>
</comment>
<sequence>MRPPSDWLETLPKDRLMAEMSLWSADLARLGAEIARIDPFTDIYHIDVADGHFSPALLFFPDLVAVCRRCSAKPLHIHLMAADAILEAQIRQFADAGVDAISIHAENGNLEAGLDLIDRLGLVPGVVLQLQTPVSAAASFIERIGLLTLLGTRVGAKGQALDPQAESRLGEARALIANRSAAGRILLCADGGIREHTVPNLARAGAETVVMGSLAFEAADLVQRMAWLHAQPVER</sequence>
<keyword evidence="4" id="KW-1185">Reference proteome</keyword>
<proteinExistence type="predicted"/>
<dbReference type="EMBL" id="WHSB02000012">
    <property type="protein sequence ID" value="MCQ4633307.1"/>
    <property type="molecule type" value="Genomic_DNA"/>
</dbReference>
<name>A0ABT1RDN8_9HYPH</name>
<organism evidence="3 4">
    <name type="scientific">Shinella lacus</name>
    <dbReference type="NCBI Taxonomy" id="2654216"/>
    <lineage>
        <taxon>Bacteria</taxon>
        <taxon>Pseudomonadati</taxon>
        <taxon>Pseudomonadota</taxon>
        <taxon>Alphaproteobacteria</taxon>
        <taxon>Hyphomicrobiales</taxon>
        <taxon>Rhizobiaceae</taxon>
        <taxon>Shinella</taxon>
    </lineage>
</organism>
<protein>
    <submittedName>
        <fullName evidence="3">Ribulose-phosphate 3-epimerase</fullName>
    </submittedName>
</protein>
<evidence type="ECO:0000256" key="2">
    <source>
        <dbReference type="ARBA" id="ARBA00023235"/>
    </source>
</evidence>
<dbReference type="SUPFAM" id="SSF51366">
    <property type="entry name" value="Ribulose-phoshate binding barrel"/>
    <property type="match status" value="1"/>
</dbReference>
<dbReference type="InterPro" id="IPR013785">
    <property type="entry name" value="Aldolase_TIM"/>
</dbReference>
<dbReference type="PANTHER" id="PTHR11749">
    <property type="entry name" value="RIBULOSE-5-PHOSPHATE-3-EPIMERASE"/>
    <property type="match status" value="1"/>
</dbReference>
<dbReference type="Gene3D" id="3.20.20.70">
    <property type="entry name" value="Aldolase class I"/>
    <property type="match status" value="1"/>
</dbReference>
<gene>
    <name evidence="3" type="ORF">GB927_024915</name>
</gene>
<keyword evidence="2" id="KW-0413">Isomerase</keyword>
<dbReference type="RefSeq" id="WP_256119946.1">
    <property type="nucleotide sequence ID" value="NZ_WHSB02000012.1"/>
</dbReference>
<evidence type="ECO:0000313" key="4">
    <source>
        <dbReference type="Proteomes" id="UP000996601"/>
    </source>
</evidence>
<dbReference type="InterPro" id="IPR011060">
    <property type="entry name" value="RibuloseP-bd_barrel"/>
</dbReference>
<keyword evidence="1" id="KW-0479">Metal-binding</keyword>
<dbReference type="Pfam" id="PF00834">
    <property type="entry name" value="Ribul_P_3_epim"/>
    <property type="match status" value="1"/>
</dbReference>
<reference evidence="3" key="1">
    <citation type="submission" date="2021-07" db="EMBL/GenBank/DDBJ databases">
        <title>Shinella sp. nov., a novel member of the genus Shinella from water.</title>
        <authorList>
            <person name="Deng Y."/>
        </authorList>
    </citation>
    <scope>NUCLEOTIDE SEQUENCE</scope>
    <source>
        <strain evidence="3">CPCC 100929</strain>
    </source>
</reference>
<dbReference type="CDD" id="cd00429">
    <property type="entry name" value="RPE"/>
    <property type="match status" value="1"/>
</dbReference>
<dbReference type="Proteomes" id="UP000996601">
    <property type="component" value="Unassembled WGS sequence"/>
</dbReference>
<accession>A0ABT1RDN8</accession>